<evidence type="ECO:0000313" key="4">
    <source>
        <dbReference type="Proteomes" id="UP000000442"/>
    </source>
</evidence>
<dbReference type="Proteomes" id="UP000000442">
    <property type="component" value="Chromosome"/>
</dbReference>
<dbReference type="AlphaFoldDB" id="C0QIV9"/>
<dbReference type="InterPro" id="IPR006015">
    <property type="entry name" value="Universal_stress_UspA"/>
</dbReference>
<proteinExistence type="inferred from homology"/>
<dbReference type="EMBL" id="CP001087">
    <property type="protein sequence ID" value="ACN13749.1"/>
    <property type="molecule type" value="Genomic_DNA"/>
</dbReference>
<dbReference type="InterPro" id="IPR014729">
    <property type="entry name" value="Rossmann-like_a/b/a_fold"/>
</dbReference>
<dbReference type="InterPro" id="IPR006016">
    <property type="entry name" value="UspA"/>
</dbReference>
<protein>
    <submittedName>
        <fullName evidence="3">UspA10</fullName>
    </submittedName>
</protein>
<evidence type="ECO:0000313" key="3">
    <source>
        <dbReference type="EMBL" id="ACN13749.1"/>
    </source>
</evidence>
<dbReference type="RefSeq" id="WP_012662998.1">
    <property type="nucleotide sequence ID" value="NC_012108.1"/>
</dbReference>
<dbReference type="KEGG" id="dat:HRM2_06350"/>
<evidence type="ECO:0000259" key="2">
    <source>
        <dbReference type="Pfam" id="PF00582"/>
    </source>
</evidence>
<gene>
    <name evidence="3" type="primary">uspA10</name>
    <name evidence="3" type="ordered locus">HRM2_06350</name>
</gene>
<dbReference type="HOGENOM" id="CLU_049301_16_2_7"/>
<dbReference type="PRINTS" id="PR01438">
    <property type="entry name" value="UNVRSLSTRESS"/>
</dbReference>
<name>C0QIV9_DESAH</name>
<dbReference type="STRING" id="177437.HRM2_06350"/>
<sequence length="163" mass="18471">MGINKILVAIDGSQNSRRTIDYVAAIIKDCPWFTVKLLYIEQSPDRDFFPDDDAWKQACVKRRQEMHAFLSESQQMLIQKGVAPENVQTDYIESCHSPLGETPRYCSQGNSIALDILNIVKQEGFKTVAIGRRGVSKAEEFMFGSVSNKIIHAGRDFTLWVIQ</sequence>
<dbReference type="Gene3D" id="3.40.50.620">
    <property type="entry name" value="HUPs"/>
    <property type="match status" value="1"/>
</dbReference>
<comment type="similarity">
    <text evidence="1">Belongs to the universal stress protein A family.</text>
</comment>
<keyword evidence="4" id="KW-1185">Reference proteome</keyword>
<dbReference type="CDD" id="cd00293">
    <property type="entry name" value="USP-like"/>
    <property type="match status" value="1"/>
</dbReference>
<evidence type="ECO:0000256" key="1">
    <source>
        <dbReference type="ARBA" id="ARBA00008791"/>
    </source>
</evidence>
<organism evidence="3 4">
    <name type="scientific">Desulforapulum autotrophicum (strain ATCC 43914 / DSM 3382 / VKM B-1955 / HRM2)</name>
    <name type="common">Desulfobacterium autotrophicum</name>
    <dbReference type="NCBI Taxonomy" id="177437"/>
    <lineage>
        <taxon>Bacteria</taxon>
        <taxon>Pseudomonadati</taxon>
        <taxon>Thermodesulfobacteriota</taxon>
        <taxon>Desulfobacteria</taxon>
        <taxon>Desulfobacterales</taxon>
        <taxon>Desulfobacteraceae</taxon>
        <taxon>Desulforapulum</taxon>
    </lineage>
</organism>
<dbReference type="OrthoDB" id="5420527at2"/>
<dbReference type="eggNOG" id="COG0589">
    <property type="taxonomic scope" value="Bacteria"/>
</dbReference>
<dbReference type="SUPFAM" id="SSF52402">
    <property type="entry name" value="Adenine nucleotide alpha hydrolases-like"/>
    <property type="match status" value="1"/>
</dbReference>
<reference evidence="3 4" key="1">
    <citation type="journal article" date="2009" name="Environ. Microbiol.">
        <title>Genome sequence of Desulfobacterium autotrophicum HRM2, a marine sulfate reducer oxidizing organic carbon completely to carbon dioxide.</title>
        <authorList>
            <person name="Strittmatter A.W."/>
            <person name="Liesegang H."/>
            <person name="Rabus R."/>
            <person name="Decker I."/>
            <person name="Amann J."/>
            <person name="Andres S."/>
            <person name="Henne A."/>
            <person name="Fricke W.F."/>
            <person name="Martinez-Arias R."/>
            <person name="Bartels D."/>
            <person name="Goesmann A."/>
            <person name="Krause L."/>
            <person name="Puehler A."/>
            <person name="Klenk H.P."/>
            <person name="Richter M."/>
            <person name="Schuler M."/>
            <person name="Gloeckner F.O."/>
            <person name="Meyerdierks A."/>
            <person name="Gottschalk G."/>
            <person name="Amann R."/>
        </authorList>
    </citation>
    <scope>NUCLEOTIDE SEQUENCE [LARGE SCALE GENOMIC DNA]</scope>
    <source>
        <strain evidence="4">ATCC 43914 / DSM 3382 / HRM2</strain>
    </source>
</reference>
<accession>C0QIV9</accession>
<feature type="domain" description="UspA" evidence="2">
    <location>
        <begin position="4"/>
        <end position="152"/>
    </location>
</feature>
<dbReference type="Pfam" id="PF00582">
    <property type="entry name" value="Usp"/>
    <property type="match status" value="1"/>
</dbReference>